<proteinExistence type="predicted"/>
<reference evidence="2" key="1">
    <citation type="submission" date="2021-01" db="EMBL/GenBank/DDBJ databases">
        <title>Whole genome shotgun sequence of Actinoplanes tereljensis NBRC 105297.</title>
        <authorList>
            <person name="Komaki H."/>
            <person name="Tamura T."/>
        </authorList>
    </citation>
    <scope>NUCLEOTIDE SEQUENCE</scope>
    <source>
        <strain evidence="2">NBRC 105297</strain>
    </source>
</reference>
<organism evidence="2 3">
    <name type="scientific">Paractinoplanes tereljensis</name>
    <dbReference type="NCBI Taxonomy" id="571912"/>
    <lineage>
        <taxon>Bacteria</taxon>
        <taxon>Bacillati</taxon>
        <taxon>Actinomycetota</taxon>
        <taxon>Actinomycetes</taxon>
        <taxon>Micromonosporales</taxon>
        <taxon>Micromonosporaceae</taxon>
        <taxon>Paractinoplanes</taxon>
    </lineage>
</organism>
<comment type="caution">
    <text evidence="2">The sequence shown here is derived from an EMBL/GenBank/DDBJ whole genome shotgun (WGS) entry which is preliminary data.</text>
</comment>
<dbReference type="Proteomes" id="UP000623608">
    <property type="component" value="Unassembled WGS sequence"/>
</dbReference>
<keyword evidence="1" id="KW-1133">Transmembrane helix</keyword>
<sequence length="85" mass="9018">MTRTTAKWVGYVSAPLAAICWCVFATTLSDTMWTFTGDLTDTDAGTTVGWWLGAAVILTVLAAASLIVASLVRAMEELTGYGPTR</sequence>
<feature type="transmembrane region" description="Helical" evidence="1">
    <location>
        <begin position="9"/>
        <end position="28"/>
    </location>
</feature>
<keyword evidence="1" id="KW-0812">Transmembrane</keyword>
<keyword evidence="3" id="KW-1185">Reference proteome</keyword>
<name>A0A919NHG4_9ACTN</name>
<evidence type="ECO:0000256" key="1">
    <source>
        <dbReference type="SAM" id="Phobius"/>
    </source>
</evidence>
<dbReference type="RefSeq" id="WP_203798720.1">
    <property type="nucleotide sequence ID" value="NZ_BOMY01000002.1"/>
</dbReference>
<gene>
    <name evidence="2" type="ORF">Ate02nite_07620</name>
</gene>
<evidence type="ECO:0000313" key="2">
    <source>
        <dbReference type="EMBL" id="GIF18032.1"/>
    </source>
</evidence>
<accession>A0A919NHG4</accession>
<evidence type="ECO:0000313" key="3">
    <source>
        <dbReference type="Proteomes" id="UP000623608"/>
    </source>
</evidence>
<keyword evidence="1" id="KW-0472">Membrane</keyword>
<dbReference type="AlphaFoldDB" id="A0A919NHG4"/>
<dbReference type="EMBL" id="BOMY01000002">
    <property type="protein sequence ID" value="GIF18032.1"/>
    <property type="molecule type" value="Genomic_DNA"/>
</dbReference>
<protein>
    <submittedName>
        <fullName evidence="2">Uncharacterized protein</fullName>
    </submittedName>
</protein>
<feature type="transmembrane region" description="Helical" evidence="1">
    <location>
        <begin position="48"/>
        <end position="72"/>
    </location>
</feature>